<evidence type="ECO:0000313" key="1">
    <source>
        <dbReference type="EMBL" id="GER21702.1"/>
    </source>
</evidence>
<gene>
    <name evidence="1" type="ORF">NCCP1664_01990</name>
</gene>
<reference evidence="1 2" key="1">
    <citation type="submission" date="2019-09" db="EMBL/GenBank/DDBJ databases">
        <title>Arthrobacter zafarii sp. nov., a moderately thermotolerant and halotolerant actinobacterium isolated from Cholistan desert soil of Pakistan.</title>
        <authorList>
            <person name="Amin A."/>
            <person name="Ahmed I."/>
            <person name="Khalid N."/>
            <person name="Schumann P."/>
            <person name="Busse H.J."/>
            <person name="Khan I.U."/>
            <person name="Li S."/>
            <person name="Li W.J."/>
        </authorList>
    </citation>
    <scope>NUCLEOTIDE SEQUENCE [LARGE SCALE GENOMIC DNA]</scope>
    <source>
        <strain evidence="1 2">NCCP-1664</strain>
    </source>
</reference>
<name>A0A5A7NNE3_9MICC</name>
<organism evidence="1 2">
    <name type="scientific">Zafaria cholistanensis</name>
    <dbReference type="NCBI Taxonomy" id="1682741"/>
    <lineage>
        <taxon>Bacteria</taxon>
        <taxon>Bacillati</taxon>
        <taxon>Actinomycetota</taxon>
        <taxon>Actinomycetes</taxon>
        <taxon>Micrococcales</taxon>
        <taxon>Micrococcaceae</taxon>
        <taxon>Zafaria</taxon>
    </lineage>
</organism>
<evidence type="ECO:0008006" key="3">
    <source>
        <dbReference type="Google" id="ProtNLM"/>
    </source>
</evidence>
<accession>A0A5A7NNE3</accession>
<dbReference type="CDD" id="cd03801">
    <property type="entry name" value="GT4_PimA-like"/>
    <property type="match status" value="1"/>
</dbReference>
<proteinExistence type="predicted"/>
<dbReference type="RefSeq" id="WP_172627243.1">
    <property type="nucleotide sequence ID" value="NZ_BKDJ01000001.1"/>
</dbReference>
<protein>
    <recommendedName>
        <fullName evidence="3">Glycosyltransferase</fullName>
    </recommendedName>
</protein>
<dbReference type="SUPFAM" id="SSF53756">
    <property type="entry name" value="UDP-Glycosyltransferase/glycogen phosphorylase"/>
    <property type="match status" value="1"/>
</dbReference>
<dbReference type="AlphaFoldDB" id="A0A5A7NNE3"/>
<evidence type="ECO:0000313" key="2">
    <source>
        <dbReference type="Proteomes" id="UP000325307"/>
    </source>
</evidence>
<dbReference type="PANTHER" id="PTHR12526">
    <property type="entry name" value="GLYCOSYLTRANSFERASE"/>
    <property type="match status" value="1"/>
</dbReference>
<sequence length="312" mass="34367">MLKDYAERVELSAKKHKVDIVLSTTTLAAYQALDVPLVTWPDATLQTMLKTDAYPMLNSLSAKSKDRLRLLEKRLLETASANFLPTQTGAIDALEMAPNAKVMVAPFGPNLPIKLLEDAWTLRTQSLPPSNDFLFMGVDWIRKGGDIALRAIAELGRQDREDRKPVILHVVGDCPPSQQTHPLLRFHGKLAPENTRDRSILVELLATCRALVLPTRADNYGAVVVEAAASGLPVLTSSSCGASEHVQQQGFGFVIQPSDSLQYESRQYAEGLARLGAPDYMQISHKGRLGYVEKLNYTSSVTLILREFGLLD</sequence>
<keyword evidence="2" id="KW-1185">Reference proteome</keyword>
<dbReference type="Pfam" id="PF13692">
    <property type="entry name" value="Glyco_trans_1_4"/>
    <property type="match status" value="1"/>
</dbReference>
<dbReference type="EMBL" id="BKDJ01000001">
    <property type="protein sequence ID" value="GER21702.1"/>
    <property type="molecule type" value="Genomic_DNA"/>
</dbReference>
<dbReference type="Proteomes" id="UP000325307">
    <property type="component" value="Unassembled WGS sequence"/>
</dbReference>
<comment type="caution">
    <text evidence="1">The sequence shown here is derived from an EMBL/GenBank/DDBJ whole genome shotgun (WGS) entry which is preliminary data.</text>
</comment>
<dbReference type="Gene3D" id="3.40.50.2000">
    <property type="entry name" value="Glycogen Phosphorylase B"/>
    <property type="match status" value="2"/>
</dbReference>